<dbReference type="InterPro" id="IPR000380">
    <property type="entry name" value="Topo_IA"/>
</dbReference>
<dbReference type="InterPro" id="IPR013825">
    <property type="entry name" value="Topo_IA_cen_sub2"/>
</dbReference>
<dbReference type="Gene3D" id="3.40.50.140">
    <property type="match status" value="1"/>
</dbReference>
<feature type="region of interest" description="Disordered" evidence="11">
    <location>
        <begin position="448"/>
        <end position="470"/>
    </location>
</feature>
<evidence type="ECO:0000256" key="1">
    <source>
        <dbReference type="ARBA" id="ARBA00000213"/>
    </source>
</evidence>
<dbReference type="Gene3D" id="1.10.460.10">
    <property type="entry name" value="Topoisomerase I, domain 2"/>
    <property type="match status" value="1"/>
</dbReference>
<keyword evidence="15" id="KW-1185">Reference proteome</keyword>
<dbReference type="InterPro" id="IPR013824">
    <property type="entry name" value="Topo_IA_cen_sub1"/>
</dbReference>
<dbReference type="EC" id="5.6.2.1" evidence="3"/>
<keyword evidence="5" id="KW-0238">DNA-binding</keyword>
<evidence type="ECO:0000256" key="2">
    <source>
        <dbReference type="ARBA" id="ARBA00009446"/>
    </source>
</evidence>
<dbReference type="InterPro" id="IPR003602">
    <property type="entry name" value="Topo_IA_DNA-bd_dom"/>
</dbReference>
<dbReference type="InterPro" id="IPR003601">
    <property type="entry name" value="Topo_IA_2"/>
</dbReference>
<dbReference type="RefSeq" id="WP_200192950.1">
    <property type="nucleotide sequence ID" value="NZ_JAENHM010000030.1"/>
</dbReference>
<dbReference type="PROSITE" id="PS52039">
    <property type="entry name" value="TOPO_IA_2"/>
    <property type="match status" value="1"/>
</dbReference>
<feature type="compositionally biased region" description="Basic and acidic residues" evidence="11">
    <location>
        <begin position="722"/>
        <end position="731"/>
    </location>
</feature>
<accession>A0ABS1F3F1</accession>
<evidence type="ECO:0000256" key="4">
    <source>
        <dbReference type="ARBA" id="ARBA00023029"/>
    </source>
</evidence>
<protein>
    <recommendedName>
        <fullName evidence="3">DNA topoisomerase</fullName>
        <ecNumber evidence="3">5.6.2.1</ecNumber>
    </recommendedName>
    <alternativeName>
        <fullName evidence="10">Omega-protein</fullName>
    </alternativeName>
    <alternativeName>
        <fullName evidence="9">Relaxing enzyme</fullName>
    </alternativeName>
    <alternativeName>
        <fullName evidence="7">Swivelase</fullName>
    </alternativeName>
    <alternativeName>
        <fullName evidence="8">Untwisting enzyme</fullName>
    </alternativeName>
</protein>
<feature type="domain" description="Toprim" evidence="12">
    <location>
        <begin position="2"/>
        <end position="121"/>
    </location>
</feature>
<evidence type="ECO:0000256" key="10">
    <source>
        <dbReference type="ARBA" id="ARBA00032877"/>
    </source>
</evidence>
<dbReference type="PRINTS" id="PR00417">
    <property type="entry name" value="PRTPISMRASEI"/>
</dbReference>
<proteinExistence type="inferred from homology"/>
<dbReference type="PANTHER" id="PTHR11390">
    <property type="entry name" value="PROKARYOTIC DNA TOPOISOMERASE"/>
    <property type="match status" value="1"/>
</dbReference>
<feature type="region of interest" description="Disordered" evidence="11">
    <location>
        <begin position="631"/>
        <end position="731"/>
    </location>
</feature>
<comment type="caution">
    <text evidence="14">The sequence shown here is derived from an EMBL/GenBank/DDBJ whole genome shotgun (WGS) entry which is preliminary data.</text>
</comment>
<comment type="similarity">
    <text evidence="2">Belongs to the type IA topoisomerase family.</text>
</comment>
<dbReference type="InterPro" id="IPR023405">
    <property type="entry name" value="Topo_IA_core_domain"/>
</dbReference>
<keyword evidence="6" id="KW-0413">Isomerase</keyword>
<dbReference type="InterPro" id="IPR034144">
    <property type="entry name" value="TOPRIM_TopoIII"/>
</dbReference>
<dbReference type="PANTHER" id="PTHR11390:SF21">
    <property type="entry name" value="DNA TOPOISOMERASE 3-ALPHA"/>
    <property type="match status" value="1"/>
</dbReference>
<dbReference type="Gene3D" id="2.70.20.10">
    <property type="entry name" value="Topoisomerase I, domain 3"/>
    <property type="match status" value="1"/>
</dbReference>
<reference evidence="15" key="1">
    <citation type="submission" date="2021-01" db="EMBL/GenBank/DDBJ databases">
        <title>Genome public.</title>
        <authorList>
            <person name="Liu C."/>
            <person name="Sun Q."/>
        </authorList>
    </citation>
    <scope>NUCLEOTIDE SEQUENCE [LARGE SCALE GENOMIC DNA]</scope>
    <source>
        <strain evidence="15">YIM B02556</strain>
    </source>
</reference>
<comment type="catalytic activity">
    <reaction evidence="1">
        <text>ATP-independent breakage of single-stranded DNA, followed by passage and rejoining.</text>
        <dbReference type="EC" id="5.6.2.1"/>
    </reaction>
</comment>
<dbReference type="CDD" id="cd03362">
    <property type="entry name" value="TOPRIM_TopoIA_TopoIII"/>
    <property type="match status" value="1"/>
</dbReference>
<name>A0ABS1F3F1_9PROT</name>
<sequence>MATLIITEKSSQAKDLRAALGDRYGRILPAEGHLLRLAEPDEVDPAWKRWSPTLLKPDGLYPTRPDQGGNKAAKLQAITAALRACDEVILATDCDREGQLIGQEILEHVGYRGKVRRAIFTAQDPKTLRDAFATLKPNDSMRPIYEAAVARQQADQIFNLSLTRTATKTLLAPGTRGVIGIGRVKTPTLAIVCLRELEIRNFKPEDYFEVVATATVAEGSFQMRHAPAPKDRIKDRAAAEAIARAAADHRGPLTVTVEEKRQAPPKLYDLPSLQKTCGQRWGWTADRTLAVAQELYDGDGKKLITYPRAEARYLSENQIADAPAIVGALTRLRGFAHLDTHMDVRRPVIRKGKSGHFCDKALEGVSHHAVIPNVNVLDDLESRLVRLTDDEKRLFALVCRSYLAAVMPDYEYRQTSVTLPVPVGGKPVAFRAVGRIPLKLGWKAAFGSAESDGKPEEEAEQTLPPLADGEMATLSDPKVEAKRTQAPPRYNEGTLVDAMQNAWRFVEDPALRDRLKEAKGIGTPATRAEVIKGLRKQNLLGADGKWLVPTPAGLHLFETLRAAAPTLVDPGTTALWEMKLDEVVTGRADFRRVIDAIATEAERLIGALVGQRGAALDLGLPAAKIRFARRGAAGRGTAPRSSAVRSTAAATGEAAKPVRRRTRKAAASASLPAPVSPDEEPAAPKPRRTRKAKAVGDAPPVAVVAQGAPVGETSSPGSPAPDSRRRREPTERMVAFARSLADRKGIALPDPCLRDFDQCRSFLDQHAR</sequence>
<evidence type="ECO:0000256" key="6">
    <source>
        <dbReference type="ARBA" id="ARBA00023235"/>
    </source>
</evidence>
<dbReference type="SMART" id="SM00493">
    <property type="entry name" value="TOPRIM"/>
    <property type="match status" value="1"/>
</dbReference>
<evidence type="ECO:0000313" key="14">
    <source>
        <dbReference type="EMBL" id="MBK1837935.1"/>
    </source>
</evidence>
<dbReference type="EMBL" id="JAENHM010000030">
    <property type="protein sequence ID" value="MBK1837935.1"/>
    <property type="molecule type" value="Genomic_DNA"/>
</dbReference>
<evidence type="ECO:0000256" key="3">
    <source>
        <dbReference type="ARBA" id="ARBA00012891"/>
    </source>
</evidence>
<dbReference type="SMART" id="SM00437">
    <property type="entry name" value="TOP1Ac"/>
    <property type="match status" value="1"/>
</dbReference>
<dbReference type="Pfam" id="PF01751">
    <property type="entry name" value="Toprim"/>
    <property type="match status" value="1"/>
</dbReference>
<evidence type="ECO:0000256" key="5">
    <source>
        <dbReference type="ARBA" id="ARBA00023125"/>
    </source>
</evidence>
<evidence type="ECO:0000313" key="15">
    <source>
        <dbReference type="Proteomes" id="UP000652760"/>
    </source>
</evidence>
<feature type="compositionally biased region" description="Low complexity" evidence="11">
    <location>
        <begin position="635"/>
        <end position="651"/>
    </location>
</feature>
<dbReference type="InterPro" id="IPR006171">
    <property type="entry name" value="TOPRIM_dom"/>
</dbReference>
<evidence type="ECO:0000259" key="13">
    <source>
        <dbReference type="PROSITE" id="PS52039"/>
    </source>
</evidence>
<dbReference type="SUPFAM" id="SSF56712">
    <property type="entry name" value="Prokaryotic type I DNA topoisomerase"/>
    <property type="match status" value="1"/>
</dbReference>
<dbReference type="Pfam" id="PF01131">
    <property type="entry name" value="Topoisom_bac"/>
    <property type="match status" value="1"/>
</dbReference>
<feature type="domain" description="Topo IA-type catalytic" evidence="13">
    <location>
        <begin position="141"/>
        <end position="605"/>
    </location>
</feature>
<dbReference type="InterPro" id="IPR013497">
    <property type="entry name" value="Topo_IA_cen"/>
</dbReference>
<organism evidence="14 15">
    <name type="scientific">Azospirillum endophyticum</name>
    <dbReference type="NCBI Taxonomy" id="2800326"/>
    <lineage>
        <taxon>Bacteria</taxon>
        <taxon>Pseudomonadati</taxon>
        <taxon>Pseudomonadota</taxon>
        <taxon>Alphaproteobacteria</taxon>
        <taxon>Rhodospirillales</taxon>
        <taxon>Azospirillaceae</taxon>
        <taxon>Azospirillum</taxon>
    </lineage>
</organism>
<evidence type="ECO:0000256" key="9">
    <source>
        <dbReference type="ARBA" id="ARBA00032235"/>
    </source>
</evidence>
<evidence type="ECO:0000259" key="12">
    <source>
        <dbReference type="PROSITE" id="PS50880"/>
    </source>
</evidence>
<keyword evidence="4" id="KW-0799">Topoisomerase</keyword>
<dbReference type="PROSITE" id="PS50880">
    <property type="entry name" value="TOPRIM"/>
    <property type="match status" value="1"/>
</dbReference>
<dbReference type="Proteomes" id="UP000652760">
    <property type="component" value="Unassembled WGS sequence"/>
</dbReference>
<feature type="compositionally biased region" description="Low complexity" evidence="11">
    <location>
        <begin position="695"/>
        <end position="711"/>
    </location>
</feature>
<dbReference type="SMART" id="SM00436">
    <property type="entry name" value="TOP1Bc"/>
    <property type="match status" value="1"/>
</dbReference>
<evidence type="ECO:0000256" key="11">
    <source>
        <dbReference type="SAM" id="MobiDB-lite"/>
    </source>
</evidence>
<evidence type="ECO:0000256" key="8">
    <source>
        <dbReference type="ARBA" id="ARBA00031985"/>
    </source>
</evidence>
<dbReference type="InterPro" id="IPR013826">
    <property type="entry name" value="Topo_IA_cen_sub3"/>
</dbReference>
<evidence type="ECO:0000256" key="7">
    <source>
        <dbReference type="ARBA" id="ARBA00030003"/>
    </source>
</evidence>
<dbReference type="Gene3D" id="1.10.290.10">
    <property type="entry name" value="Topoisomerase I, domain 4"/>
    <property type="match status" value="1"/>
</dbReference>
<gene>
    <name evidence="14" type="ORF">JHL17_10980</name>
</gene>